<accession>A0A084VBQ7</accession>
<proteinExistence type="predicted"/>
<dbReference type="EnsemblMetazoa" id="ASIC002031-RA">
    <property type="protein sequence ID" value="ASIC002031-PA"/>
    <property type="gene ID" value="ASIC002031"/>
</dbReference>
<dbReference type="EMBL" id="ATLV01009028">
    <property type="status" value="NOT_ANNOTATED_CDS"/>
    <property type="molecule type" value="Genomic_DNA"/>
</dbReference>
<sequence length="119" mass="13161">MSELWHDEQCAIEACRHHMKLSEVRGFLVEQPASCHLHHHQIFRCAHGAEASIIPSPGDVPVLVQGRTKKERGQFERVGGVKIKRESKNAGTLLIDEPTGGISLMFGCTVRDPGDHMLA</sequence>
<dbReference type="VEuPathDB" id="VectorBase:ASIC002031"/>
<evidence type="ECO:0000313" key="2">
    <source>
        <dbReference type="EnsemblMetazoa" id="ASIC002031-PA"/>
    </source>
</evidence>
<evidence type="ECO:0000313" key="1">
    <source>
        <dbReference type="EMBL" id="KFB35401.1"/>
    </source>
</evidence>
<organism evidence="1">
    <name type="scientific">Anopheles sinensis</name>
    <name type="common">Mosquito</name>
    <dbReference type="NCBI Taxonomy" id="74873"/>
    <lineage>
        <taxon>Eukaryota</taxon>
        <taxon>Metazoa</taxon>
        <taxon>Ecdysozoa</taxon>
        <taxon>Arthropoda</taxon>
        <taxon>Hexapoda</taxon>
        <taxon>Insecta</taxon>
        <taxon>Pterygota</taxon>
        <taxon>Neoptera</taxon>
        <taxon>Endopterygota</taxon>
        <taxon>Diptera</taxon>
        <taxon>Nematocera</taxon>
        <taxon>Culicoidea</taxon>
        <taxon>Culicidae</taxon>
        <taxon>Anophelinae</taxon>
        <taxon>Anopheles</taxon>
    </lineage>
</organism>
<gene>
    <name evidence="1" type="ORF">ZHAS_00002031</name>
</gene>
<name>A0A084VBQ7_ANOSI</name>
<evidence type="ECO:0000313" key="3">
    <source>
        <dbReference type="Proteomes" id="UP000030765"/>
    </source>
</evidence>
<dbReference type="EMBL" id="KE524498">
    <property type="protein sequence ID" value="KFB35401.1"/>
    <property type="molecule type" value="Genomic_DNA"/>
</dbReference>
<keyword evidence="3" id="KW-1185">Reference proteome</keyword>
<reference evidence="2" key="2">
    <citation type="submission" date="2020-05" db="UniProtKB">
        <authorList>
            <consortium name="EnsemblMetazoa"/>
        </authorList>
    </citation>
    <scope>IDENTIFICATION</scope>
</reference>
<protein>
    <submittedName>
        <fullName evidence="1 2">Uncharacterized protein</fullName>
    </submittedName>
</protein>
<dbReference type="AlphaFoldDB" id="A0A084VBQ7"/>
<reference evidence="1 3" key="1">
    <citation type="journal article" date="2014" name="BMC Genomics">
        <title>Genome sequence of Anopheles sinensis provides insight into genetics basis of mosquito competence for malaria parasites.</title>
        <authorList>
            <person name="Zhou D."/>
            <person name="Zhang D."/>
            <person name="Ding G."/>
            <person name="Shi L."/>
            <person name="Hou Q."/>
            <person name="Ye Y."/>
            <person name="Xu Y."/>
            <person name="Zhou H."/>
            <person name="Xiong C."/>
            <person name="Li S."/>
            <person name="Yu J."/>
            <person name="Hong S."/>
            <person name="Yu X."/>
            <person name="Zou P."/>
            <person name="Chen C."/>
            <person name="Chang X."/>
            <person name="Wang W."/>
            <person name="Lv Y."/>
            <person name="Sun Y."/>
            <person name="Ma L."/>
            <person name="Shen B."/>
            <person name="Zhu C."/>
        </authorList>
    </citation>
    <scope>NUCLEOTIDE SEQUENCE [LARGE SCALE GENOMIC DNA]</scope>
</reference>
<dbReference type="Proteomes" id="UP000030765">
    <property type="component" value="Unassembled WGS sequence"/>
</dbReference>